<reference evidence="1 2" key="1">
    <citation type="submission" date="2018-06" db="EMBL/GenBank/DDBJ databases">
        <title>Thermoflavimicrobium daqus sp. nov., a thermophilic microbe isolated from Moutai-flavour Daqu.</title>
        <authorList>
            <person name="Wang X."/>
            <person name="Zhou H."/>
        </authorList>
    </citation>
    <scope>NUCLEOTIDE SEQUENCE [LARGE SCALE GENOMIC DNA]</scope>
    <source>
        <strain evidence="1 2">FBKL4.011</strain>
    </source>
</reference>
<dbReference type="Proteomes" id="UP000251213">
    <property type="component" value="Unassembled WGS sequence"/>
</dbReference>
<keyword evidence="2" id="KW-1185">Reference proteome</keyword>
<dbReference type="AlphaFoldDB" id="A0A364K8Z7"/>
<protein>
    <submittedName>
        <fullName evidence="1">Uncharacterized protein</fullName>
    </submittedName>
</protein>
<proteinExistence type="predicted"/>
<dbReference type="EMBL" id="QJKK01000001">
    <property type="protein sequence ID" value="RAL26758.1"/>
    <property type="molecule type" value="Genomic_DNA"/>
</dbReference>
<name>A0A364K8Z7_9BACL</name>
<sequence length="68" mass="8141">MSYLAEVNGIRWAFSWGYLWNEQKRTRIHPCQTSSVTWRKHALTSFQYDANQQTLLGKYIKRGSRIVY</sequence>
<evidence type="ECO:0000313" key="2">
    <source>
        <dbReference type="Proteomes" id="UP000251213"/>
    </source>
</evidence>
<organism evidence="1 2">
    <name type="scientific">Thermoflavimicrobium daqui</name>
    <dbReference type="NCBI Taxonomy" id="2137476"/>
    <lineage>
        <taxon>Bacteria</taxon>
        <taxon>Bacillati</taxon>
        <taxon>Bacillota</taxon>
        <taxon>Bacilli</taxon>
        <taxon>Bacillales</taxon>
        <taxon>Thermoactinomycetaceae</taxon>
        <taxon>Thermoflavimicrobium</taxon>
    </lineage>
</organism>
<evidence type="ECO:0000313" key="1">
    <source>
        <dbReference type="EMBL" id="RAL26758.1"/>
    </source>
</evidence>
<reference evidence="1 2" key="2">
    <citation type="submission" date="2018-06" db="EMBL/GenBank/DDBJ databases">
        <authorList>
            <person name="Zhirakovskaya E."/>
        </authorList>
    </citation>
    <scope>NUCLEOTIDE SEQUENCE [LARGE SCALE GENOMIC DNA]</scope>
    <source>
        <strain evidence="1 2">FBKL4.011</strain>
    </source>
</reference>
<comment type="caution">
    <text evidence="1">The sequence shown here is derived from an EMBL/GenBank/DDBJ whole genome shotgun (WGS) entry which is preliminary data.</text>
</comment>
<accession>A0A364K8Z7</accession>
<gene>
    <name evidence="1" type="ORF">DL897_01515</name>
</gene>